<proteinExistence type="predicted"/>
<dbReference type="EMBL" id="VGJX01000067">
    <property type="protein sequence ID" value="MBM3273875.1"/>
    <property type="molecule type" value="Genomic_DNA"/>
</dbReference>
<organism evidence="2 3">
    <name type="scientific">Candidatus Tanganyikabacteria bacterium</name>
    <dbReference type="NCBI Taxonomy" id="2961651"/>
    <lineage>
        <taxon>Bacteria</taxon>
        <taxon>Bacillati</taxon>
        <taxon>Candidatus Sericytochromatia</taxon>
        <taxon>Candidatus Tanganyikabacteria</taxon>
    </lineage>
</organism>
<sequence length="135" mass="14064">MIEIVALIVAGVWAVGCAVAVALIARQQSNAIAQVMAAAAESNRQFMVYSEKAINRTMAASNPMSYRSMREMSGSIEGAQAPVEGHYDGAGRKKKPAAVPAPAPLPGGDTGLNGSHDERRHIGTALDFEGNDGGR</sequence>
<protein>
    <submittedName>
        <fullName evidence="2">Uncharacterized protein</fullName>
    </submittedName>
</protein>
<evidence type="ECO:0000313" key="3">
    <source>
        <dbReference type="Proteomes" id="UP000703893"/>
    </source>
</evidence>
<accession>A0A938BME0</accession>
<feature type="region of interest" description="Disordered" evidence="1">
    <location>
        <begin position="81"/>
        <end position="135"/>
    </location>
</feature>
<dbReference type="Proteomes" id="UP000703893">
    <property type="component" value="Unassembled WGS sequence"/>
</dbReference>
<gene>
    <name evidence="2" type="ORF">FJZ00_01885</name>
</gene>
<reference evidence="2 3" key="1">
    <citation type="submission" date="2019-03" db="EMBL/GenBank/DDBJ databases">
        <title>Lake Tanganyika Metagenome-Assembled Genomes (MAGs).</title>
        <authorList>
            <person name="Tran P."/>
        </authorList>
    </citation>
    <scope>NUCLEOTIDE SEQUENCE [LARGE SCALE GENOMIC DNA]</scope>
    <source>
        <strain evidence="2">K_DeepCast_65m_m2_236</strain>
    </source>
</reference>
<evidence type="ECO:0000313" key="2">
    <source>
        <dbReference type="EMBL" id="MBM3273875.1"/>
    </source>
</evidence>
<dbReference type="AlphaFoldDB" id="A0A938BME0"/>
<evidence type="ECO:0000256" key="1">
    <source>
        <dbReference type="SAM" id="MobiDB-lite"/>
    </source>
</evidence>
<comment type="caution">
    <text evidence="2">The sequence shown here is derived from an EMBL/GenBank/DDBJ whole genome shotgun (WGS) entry which is preliminary data.</text>
</comment>
<name>A0A938BME0_9BACT</name>